<evidence type="ECO:0000256" key="4">
    <source>
        <dbReference type="ARBA" id="ARBA00022723"/>
    </source>
</evidence>
<evidence type="ECO:0000313" key="8">
    <source>
        <dbReference type="EMBL" id="KAF2122169.1"/>
    </source>
</evidence>
<keyword evidence="4 6" id="KW-0479">Metal-binding</keyword>
<dbReference type="SUPFAM" id="SSF48264">
    <property type="entry name" value="Cytochrome P450"/>
    <property type="match status" value="1"/>
</dbReference>
<evidence type="ECO:0000256" key="5">
    <source>
        <dbReference type="ARBA" id="ARBA00023004"/>
    </source>
</evidence>
<dbReference type="OrthoDB" id="3366823at2759"/>
<dbReference type="InterPro" id="IPR002403">
    <property type="entry name" value="Cyt_P450_E_grp-IV"/>
</dbReference>
<protein>
    <submittedName>
        <fullName evidence="8">Cytochrome P450</fullName>
    </submittedName>
</protein>
<dbReference type="GO" id="GO:0016705">
    <property type="term" value="F:oxidoreductase activity, acting on paired donors, with incorporation or reduction of molecular oxygen"/>
    <property type="evidence" value="ECO:0007669"/>
    <property type="project" value="InterPro"/>
</dbReference>
<keyword evidence="5 6" id="KW-0408">Iron</keyword>
<dbReference type="Gene3D" id="1.10.630.10">
    <property type="entry name" value="Cytochrome P450"/>
    <property type="match status" value="1"/>
</dbReference>
<dbReference type="InterPro" id="IPR036396">
    <property type="entry name" value="Cyt_P450_sf"/>
</dbReference>
<dbReference type="InterPro" id="IPR050529">
    <property type="entry name" value="CYP450_sterol_14alpha_dmase"/>
</dbReference>
<dbReference type="Proteomes" id="UP000799770">
    <property type="component" value="Unassembled WGS sequence"/>
</dbReference>
<dbReference type="AlphaFoldDB" id="A0A6A5ZRR2"/>
<sequence>MSWSTPSYALLLLVVLGANYLYAWLSFRKVMLARARGGFVAPPVVPDFIPRISNSIQFVWNPTAFVSRIIHFASKEHQNAVRLDVGPKSLYVIQGADNIRGLWKRSSALSSSANLYWPLMTLFGLAEKLARNYLVEDSVVDGKDDPATSKHIGSISHHLIAGFLTGPGLSRLWGRYEKELGEHFAQASKQESSGWIEQDDFTDLFAIDFTKLSLRALVGPVLLQLDPDFPRRFQEYSYALPHLLRGEPRWWSPKPYQVRDSLVTSIKKWHEFARENFTPDSVAPDGDEDPYWGCAFFRKRQEVLGGIYEQDYDALASEDFGFIYGSHHNVTFASFWVAFEVYRNATLLARVRSEISASTSATSSTGFDVDKLCKSPLLQSIWAETMRLRVHIFNTRNTRNEEHNINNWIIPKNSTVFLTSTPAHMDESEWNTGENNEYPLDTFWAERFIKYPNNPHSGPMRKCATNSGADSEGQPYYYFDASMVGSWIPFGGGPYKCPGRHFAKREALMLCALLVSNFDIELIGDGDDVKMDWRTCGLGTLKPDRKIRYRIRKRSV</sequence>
<proteinExistence type="inferred from homology"/>
<keyword evidence="9" id="KW-1185">Reference proteome</keyword>
<dbReference type="GO" id="GO:0020037">
    <property type="term" value="F:heme binding"/>
    <property type="evidence" value="ECO:0007669"/>
    <property type="project" value="InterPro"/>
</dbReference>
<evidence type="ECO:0000256" key="3">
    <source>
        <dbReference type="ARBA" id="ARBA00022617"/>
    </source>
</evidence>
<name>A0A6A5ZRR2_9PLEO</name>
<dbReference type="Pfam" id="PF00067">
    <property type="entry name" value="p450"/>
    <property type="match status" value="1"/>
</dbReference>
<feature type="binding site" description="axial binding residue" evidence="6">
    <location>
        <position position="497"/>
    </location>
    <ligand>
        <name>heme</name>
        <dbReference type="ChEBI" id="CHEBI:30413"/>
    </ligand>
    <ligandPart>
        <name>Fe</name>
        <dbReference type="ChEBI" id="CHEBI:18248"/>
    </ligandPart>
</feature>
<keyword evidence="3 6" id="KW-0349">Heme</keyword>
<dbReference type="GO" id="GO:0008395">
    <property type="term" value="F:steroid hydroxylase activity"/>
    <property type="evidence" value="ECO:0007669"/>
    <property type="project" value="TreeGrafter"/>
</dbReference>
<comment type="cofactor">
    <cofactor evidence="1 6">
        <name>heme</name>
        <dbReference type="ChEBI" id="CHEBI:30413"/>
    </cofactor>
</comment>
<feature type="transmembrane region" description="Helical" evidence="7">
    <location>
        <begin position="6"/>
        <end position="27"/>
    </location>
</feature>
<keyword evidence="7" id="KW-0812">Transmembrane</keyword>
<evidence type="ECO:0000313" key="9">
    <source>
        <dbReference type="Proteomes" id="UP000799770"/>
    </source>
</evidence>
<keyword evidence="7" id="KW-0472">Membrane</keyword>
<keyword evidence="7" id="KW-1133">Transmembrane helix</keyword>
<evidence type="ECO:0000256" key="2">
    <source>
        <dbReference type="ARBA" id="ARBA00010617"/>
    </source>
</evidence>
<accession>A0A6A5ZRR2</accession>
<dbReference type="InterPro" id="IPR001128">
    <property type="entry name" value="Cyt_P450"/>
</dbReference>
<evidence type="ECO:0000256" key="6">
    <source>
        <dbReference type="PIRSR" id="PIRSR602403-1"/>
    </source>
</evidence>
<dbReference type="PANTHER" id="PTHR24304:SF2">
    <property type="entry name" value="24-HYDROXYCHOLESTEROL 7-ALPHA-HYDROXYLASE"/>
    <property type="match status" value="1"/>
</dbReference>
<dbReference type="GO" id="GO:0005506">
    <property type="term" value="F:iron ion binding"/>
    <property type="evidence" value="ECO:0007669"/>
    <property type="project" value="InterPro"/>
</dbReference>
<dbReference type="PANTHER" id="PTHR24304">
    <property type="entry name" value="CYTOCHROME P450 FAMILY 7"/>
    <property type="match status" value="1"/>
</dbReference>
<organism evidence="8 9">
    <name type="scientific">Lophiotrema nucula</name>
    <dbReference type="NCBI Taxonomy" id="690887"/>
    <lineage>
        <taxon>Eukaryota</taxon>
        <taxon>Fungi</taxon>
        <taxon>Dikarya</taxon>
        <taxon>Ascomycota</taxon>
        <taxon>Pezizomycotina</taxon>
        <taxon>Dothideomycetes</taxon>
        <taxon>Pleosporomycetidae</taxon>
        <taxon>Pleosporales</taxon>
        <taxon>Lophiotremataceae</taxon>
        <taxon>Lophiotrema</taxon>
    </lineage>
</organism>
<gene>
    <name evidence="8" type="ORF">BDV96DRAFT_482474</name>
</gene>
<evidence type="ECO:0000256" key="7">
    <source>
        <dbReference type="SAM" id="Phobius"/>
    </source>
</evidence>
<dbReference type="EMBL" id="ML977311">
    <property type="protein sequence ID" value="KAF2122169.1"/>
    <property type="molecule type" value="Genomic_DNA"/>
</dbReference>
<reference evidence="8" key="1">
    <citation type="journal article" date="2020" name="Stud. Mycol.">
        <title>101 Dothideomycetes genomes: a test case for predicting lifestyles and emergence of pathogens.</title>
        <authorList>
            <person name="Haridas S."/>
            <person name="Albert R."/>
            <person name="Binder M."/>
            <person name="Bloem J."/>
            <person name="Labutti K."/>
            <person name="Salamov A."/>
            <person name="Andreopoulos B."/>
            <person name="Baker S."/>
            <person name="Barry K."/>
            <person name="Bills G."/>
            <person name="Bluhm B."/>
            <person name="Cannon C."/>
            <person name="Castanera R."/>
            <person name="Culley D."/>
            <person name="Daum C."/>
            <person name="Ezra D."/>
            <person name="Gonzalez J."/>
            <person name="Henrissat B."/>
            <person name="Kuo A."/>
            <person name="Liang C."/>
            <person name="Lipzen A."/>
            <person name="Lutzoni F."/>
            <person name="Magnuson J."/>
            <person name="Mondo S."/>
            <person name="Nolan M."/>
            <person name="Ohm R."/>
            <person name="Pangilinan J."/>
            <person name="Park H.-J."/>
            <person name="Ramirez L."/>
            <person name="Alfaro M."/>
            <person name="Sun H."/>
            <person name="Tritt A."/>
            <person name="Yoshinaga Y."/>
            <person name="Zwiers L.-H."/>
            <person name="Turgeon B."/>
            <person name="Goodwin S."/>
            <person name="Spatafora J."/>
            <person name="Crous P."/>
            <person name="Grigoriev I."/>
        </authorList>
    </citation>
    <scope>NUCLEOTIDE SEQUENCE</scope>
    <source>
        <strain evidence="8">CBS 627.86</strain>
    </source>
</reference>
<comment type="similarity">
    <text evidence="2">Belongs to the cytochrome P450 family.</text>
</comment>
<dbReference type="PRINTS" id="PR00465">
    <property type="entry name" value="EP450IV"/>
</dbReference>
<evidence type="ECO:0000256" key="1">
    <source>
        <dbReference type="ARBA" id="ARBA00001971"/>
    </source>
</evidence>